<evidence type="ECO:0000256" key="2">
    <source>
        <dbReference type="RuleBase" id="RU000507"/>
    </source>
</evidence>
<dbReference type="Proteomes" id="UP001597319">
    <property type="component" value="Unassembled WGS sequence"/>
</dbReference>
<sequence>MTYRNSLFIILGVFILSCKKPKEKTQEKFTPVIEVNTEGYYSSKHLIEAEELVLVFEKENIKVIDFRKEQDYTKEHISGAINIWRTDIEDNSYPYRGMMAKRQQIEALFSRLGITNTDTLILYDDRGVCDAARLWWILKNYDFESVKLLNGGLKAWKKVEGPTNDEKVSVIPSNFKLPEDGSFKLWIGKDEINNILVSGKNDIILDTRNMEEFSGERQKSGATKGGRIPNSILIDWAEAIDYNGTQKFKSFDQLEQIYGSKTGSKNDAVITYCHSGVRSAHTTFVLTELLGYKNVKNYDGSWVEWSYFDELPYEQDSITRIKI</sequence>
<dbReference type="GO" id="GO:0016740">
    <property type="term" value="F:transferase activity"/>
    <property type="evidence" value="ECO:0007669"/>
    <property type="project" value="UniProtKB-KW"/>
</dbReference>
<feature type="domain" description="Rhodanese" evidence="3">
    <location>
        <begin position="57"/>
        <end position="165"/>
    </location>
</feature>
<dbReference type="Gene3D" id="3.40.250.10">
    <property type="entry name" value="Rhodanese-like domain"/>
    <property type="match status" value="2"/>
</dbReference>
<dbReference type="SMART" id="SM00450">
    <property type="entry name" value="RHOD"/>
    <property type="match status" value="2"/>
</dbReference>
<protein>
    <recommendedName>
        <fullName evidence="2">Sulfurtransferase</fullName>
    </recommendedName>
</protein>
<name>A0ABW5LHZ4_9FLAO</name>
<dbReference type="PANTHER" id="PTHR43855:SF1">
    <property type="entry name" value="THIOSULFATE SULFURTRANSFERASE"/>
    <property type="match status" value="1"/>
</dbReference>
<dbReference type="RefSeq" id="WP_378294242.1">
    <property type="nucleotide sequence ID" value="NZ_JBHULE010000019.1"/>
</dbReference>
<evidence type="ECO:0000259" key="3">
    <source>
        <dbReference type="PROSITE" id="PS50206"/>
    </source>
</evidence>
<evidence type="ECO:0000256" key="1">
    <source>
        <dbReference type="ARBA" id="ARBA00022737"/>
    </source>
</evidence>
<dbReference type="InterPro" id="IPR051126">
    <property type="entry name" value="Thiosulfate_sulfurtransferase"/>
</dbReference>
<comment type="caution">
    <text evidence="4">The sequence shown here is derived from an EMBL/GenBank/DDBJ whole genome shotgun (WGS) entry which is preliminary data.</text>
</comment>
<proteinExistence type="predicted"/>
<gene>
    <name evidence="4" type="ORF">ACFSR1_17140</name>
</gene>
<dbReference type="EMBL" id="JBHULE010000019">
    <property type="protein sequence ID" value="MFD2564410.1"/>
    <property type="molecule type" value="Genomic_DNA"/>
</dbReference>
<keyword evidence="2 4" id="KW-0808">Transferase</keyword>
<dbReference type="CDD" id="cd01448">
    <property type="entry name" value="TST_Repeat_1"/>
    <property type="match status" value="1"/>
</dbReference>
<dbReference type="PROSITE" id="PS00683">
    <property type="entry name" value="RHODANESE_2"/>
    <property type="match status" value="1"/>
</dbReference>
<dbReference type="InterPro" id="IPR001307">
    <property type="entry name" value="Thiosulphate_STrfase_CS"/>
</dbReference>
<feature type="domain" description="Rhodanese" evidence="3">
    <location>
        <begin position="198"/>
        <end position="314"/>
    </location>
</feature>
<dbReference type="InterPro" id="IPR001763">
    <property type="entry name" value="Rhodanese-like_dom"/>
</dbReference>
<dbReference type="Pfam" id="PF00581">
    <property type="entry name" value="Rhodanese"/>
    <property type="match status" value="2"/>
</dbReference>
<dbReference type="InterPro" id="IPR036873">
    <property type="entry name" value="Rhodanese-like_dom_sf"/>
</dbReference>
<dbReference type="SUPFAM" id="SSF52821">
    <property type="entry name" value="Rhodanese/Cell cycle control phosphatase"/>
    <property type="match status" value="2"/>
</dbReference>
<evidence type="ECO:0000313" key="4">
    <source>
        <dbReference type="EMBL" id="MFD2564410.1"/>
    </source>
</evidence>
<dbReference type="CDD" id="cd01449">
    <property type="entry name" value="TST_Repeat_2"/>
    <property type="match status" value="1"/>
</dbReference>
<reference evidence="5" key="1">
    <citation type="journal article" date="2019" name="Int. J. Syst. Evol. Microbiol.">
        <title>The Global Catalogue of Microorganisms (GCM) 10K type strain sequencing project: providing services to taxonomists for standard genome sequencing and annotation.</title>
        <authorList>
            <consortium name="The Broad Institute Genomics Platform"/>
            <consortium name="The Broad Institute Genome Sequencing Center for Infectious Disease"/>
            <person name="Wu L."/>
            <person name="Ma J."/>
        </authorList>
    </citation>
    <scope>NUCLEOTIDE SEQUENCE [LARGE SCALE GENOMIC DNA]</scope>
    <source>
        <strain evidence="5">KCTC 52274</strain>
    </source>
</reference>
<accession>A0ABW5LHZ4</accession>
<dbReference type="PROSITE" id="PS51257">
    <property type="entry name" value="PROKAR_LIPOPROTEIN"/>
    <property type="match status" value="1"/>
</dbReference>
<dbReference type="PROSITE" id="PS50206">
    <property type="entry name" value="RHODANESE_3"/>
    <property type="match status" value="2"/>
</dbReference>
<organism evidence="4 5">
    <name type="scientific">Aquimarina rubra</name>
    <dbReference type="NCBI Taxonomy" id="1920033"/>
    <lineage>
        <taxon>Bacteria</taxon>
        <taxon>Pseudomonadati</taxon>
        <taxon>Bacteroidota</taxon>
        <taxon>Flavobacteriia</taxon>
        <taxon>Flavobacteriales</taxon>
        <taxon>Flavobacteriaceae</taxon>
        <taxon>Aquimarina</taxon>
    </lineage>
</organism>
<dbReference type="PANTHER" id="PTHR43855">
    <property type="entry name" value="THIOSULFATE SULFURTRANSFERASE"/>
    <property type="match status" value="1"/>
</dbReference>
<evidence type="ECO:0000313" key="5">
    <source>
        <dbReference type="Proteomes" id="UP001597319"/>
    </source>
</evidence>
<keyword evidence="1" id="KW-0677">Repeat</keyword>
<keyword evidence="5" id="KW-1185">Reference proteome</keyword>